<accession>A0AA35NW56</accession>
<evidence type="ECO:0000256" key="1">
    <source>
        <dbReference type="SAM" id="MobiDB-lite"/>
    </source>
</evidence>
<dbReference type="EMBL" id="OX395126">
    <property type="protein sequence ID" value="CAI5763705.1"/>
    <property type="molecule type" value="Genomic_DNA"/>
</dbReference>
<name>A0AA35NW56_9SAUR</name>
<sequence length="174" mass="19719">MAELSVTLRAKRTRWEKMGKVPRTAPIPLSAFHSSALLRFLRLPFDWLGTRHLRTRLLRCSARRPGLGSNSEQQQRRQKLQGERPPSDLGCPSLDQAPTSPERASRHRSGPLRDSRAPGLGQPPPPPPQIVIQECTSSKPAKFYHLWIYFSFVLISMRTALQGVDGTCVDYWHL</sequence>
<keyword evidence="3" id="KW-1185">Reference proteome</keyword>
<evidence type="ECO:0000313" key="2">
    <source>
        <dbReference type="EMBL" id="CAI5763705.1"/>
    </source>
</evidence>
<dbReference type="Proteomes" id="UP001178461">
    <property type="component" value="Chromosome 1"/>
</dbReference>
<evidence type="ECO:0000313" key="3">
    <source>
        <dbReference type="Proteomes" id="UP001178461"/>
    </source>
</evidence>
<feature type="region of interest" description="Disordered" evidence="1">
    <location>
        <begin position="63"/>
        <end position="131"/>
    </location>
</feature>
<dbReference type="AlphaFoldDB" id="A0AA35NW56"/>
<organism evidence="2 3">
    <name type="scientific">Podarcis lilfordi</name>
    <name type="common">Lilford's wall lizard</name>
    <dbReference type="NCBI Taxonomy" id="74358"/>
    <lineage>
        <taxon>Eukaryota</taxon>
        <taxon>Metazoa</taxon>
        <taxon>Chordata</taxon>
        <taxon>Craniata</taxon>
        <taxon>Vertebrata</taxon>
        <taxon>Euteleostomi</taxon>
        <taxon>Lepidosauria</taxon>
        <taxon>Squamata</taxon>
        <taxon>Bifurcata</taxon>
        <taxon>Unidentata</taxon>
        <taxon>Episquamata</taxon>
        <taxon>Laterata</taxon>
        <taxon>Lacertibaenia</taxon>
        <taxon>Lacertidae</taxon>
        <taxon>Podarcis</taxon>
    </lineage>
</organism>
<reference evidence="2" key="1">
    <citation type="submission" date="2022-12" db="EMBL/GenBank/DDBJ databases">
        <authorList>
            <person name="Alioto T."/>
            <person name="Alioto T."/>
            <person name="Gomez Garrido J."/>
        </authorList>
    </citation>
    <scope>NUCLEOTIDE SEQUENCE</scope>
</reference>
<gene>
    <name evidence="2" type="ORF">PODLI_1B003628</name>
</gene>
<protein>
    <submittedName>
        <fullName evidence="2">Uncharacterized protein</fullName>
    </submittedName>
</protein>
<proteinExistence type="predicted"/>